<dbReference type="SMART" id="SM00248">
    <property type="entry name" value="ANK"/>
    <property type="match status" value="6"/>
</dbReference>
<evidence type="ECO:0000256" key="1">
    <source>
        <dbReference type="ARBA" id="ARBA00004141"/>
    </source>
</evidence>
<feature type="transmembrane region" description="Helical" evidence="8">
    <location>
        <begin position="543"/>
        <end position="568"/>
    </location>
</feature>
<evidence type="ECO:0000256" key="5">
    <source>
        <dbReference type="ARBA" id="ARBA00023043"/>
    </source>
</evidence>
<feature type="transmembrane region" description="Helical" evidence="8">
    <location>
        <begin position="504"/>
        <end position="523"/>
    </location>
</feature>
<dbReference type="InterPro" id="IPR002110">
    <property type="entry name" value="Ankyrin_rpt"/>
</dbReference>
<keyword evidence="2 8" id="KW-0812">Transmembrane</keyword>
<dbReference type="PROSITE" id="PS50088">
    <property type="entry name" value="ANK_REPEAT"/>
    <property type="match status" value="4"/>
</dbReference>
<dbReference type="GO" id="GO:0019706">
    <property type="term" value="F:protein-cysteine S-palmitoyltransferase activity"/>
    <property type="evidence" value="ECO:0007669"/>
    <property type="project" value="UniProtKB-EC"/>
</dbReference>
<dbReference type="PROSITE" id="PS50216">
    <property type="entry name" value="DHHC"/>
    <property type="match status" value="1"/>
</dbReference>
<evidence type="ECO:0000256" key="7">
    <source>
        <dbReference type="PROSITE-ProRule" id="PRU00023"/>
    </source>
</evidence>
<evidence type="ECO:0000256" key="3">
    <source>
        <dbReference type="ARBA" id="ARBA00022737"/>
    </source>
</evidence>
<dbReference type="SUPFAM" id="SSF48403">
    <property type="entry name" value="Ankyrin repeat"/>
    <property type="match status" value="1"/>
</dbReference>
<dbReference type="Proteomes" id="UP001283361">
    <property type="component" value="Unassembled WGS sequence"/>
</dbReference>
<feature type="repeat" description="ANK" evidence="7">
    <location>
        <begin position="171"/>
        <end position="203"/>
    </location>
</feature>
<keyword evidence="8" id="KW-0012">Acyltransferase</keyword>
<keyword evidence="3" id="KW-0677">Repeat</keyword>
<evidence type="ECO:0000256" key="4">
    <source>
        <dbReference type="ARBA" id="ARBA00022989"/>
    </source>
</evidence>
<accession>A0AAE1A1G7</accession>
<feature type="repeat" description="ANK" evidence="7">
    <location>
        <begin position="105"/>
        <end position="137"/>
    </location>
</feature>
<comment type="similarity">
    <text evidence="8">Belongs to the DHHC palmitoyltransferase family.</text>
</comment>
<dbReference type="Pfam" id="PF12796">
    <property type="entry name" value="Ank_2"/>
    <property type="match status" value="2"/>
</dbReference>
<dbReference type="EMBL" id="JAWDGP010002895">
    <property type="protein sequence ID" value="KAK3778766.1"/>
    <property type="molecule type" value="Genomic_DNA"/>
</dbReference>
<keyword evidence="8" id="KW-0808">Transferase</keyword>
<dbReference type="PANTHER" id="PTHR24161:SF17">
    <property type="entry name" value="PALMITOYLTRANSFERASE"/>
    <property type="match status" value="1"/>
</dbReference>
<protein>
    <recommendedName>
        <fullName evidence="8">Palmitoyltransferase</fullName>
        <ecNumber evidence="8">2.3.1.225</ecNumber>
    </recommendedName>
</protein>
<comment type="subcellular location">
    <subcellularLocation>
        <location evidence="1">Membrane</location>
        <topology evidence="1">Multi-pass membrane protein</topology>
    </subcellularLocation>
</comment>
<keyword evidence="5 7" id="KW-0040">ANK repeat</keyword>
<evidence type="ECO:0000313" key="10">
    <source>
        <dbReference type="EMBL" id="KAK3778766.1"/>
    </source>
</evidence>
<dbReference type="PANTHER" id="PTHR24161">
    <property type="entry name" value="ANK_REP_REGION DOMAIN-CONTAINING PROTEIN-RELATED"/>
    <property type="match status" value="1"/>
</dbReference>
<dbReference type="GO" id="GO:0000139">
    <property type="term" value="C:Golgi membrane"/>
    <property type="evidence" value="ECO:0007669"/>
    <property type="project" value="TreeGrafter"/>
</dbReference>
<feature type="repeat" description="ANK" evidence="7">
    <location>
        <begin position="138"/>
        <end position="170"/>
    </location>
</feature>
<feature type="transmembrane region" description="Helical" evidence="8">
    <location>
        <begin position="417"/>
        <end position="441"/>
    </location>
</feature>
<sequence length="624" mass="70156">MAENNFAVGLSASAATAISQSCEDACCPSNAGKTSAQSQIFDIIKSGMLIPVQTLVEQNGISILSIRDDKGHTPAHWTCLGGHTAVLRYMIENKVPIDEPSNNDLGAKPVHWACVNGHIAIVDILSQAGVDLDTVDNKNCTPLIVAAQYGQTMLAGYLMGKGARLQLTDKDGDNALHWAAFKGHNELMRLLIYSGFNPKQKDNYGQTVLHLACINGNLQAIKDLCEQDGVEVDQADNNGKTPLMLAIGRKHDSLVSYLKKEIKSRSSLLPRIDCWSIIFGPPGNTKAALIFFLVTVVLWGYPMYLIKCLPVTWNDLQVFHVLFMCTNVIMWICLYHSNSIDPGFLPRNIPEYDLAIKQVAHFDEWKQGQNPLSRLCHTCRTVRPLRAKHCRICNRCVREFDHHCPYIHNCVGYYNRAYFLAFLSTLMVLVILSNYFMYYVVFYVQSDWLSTIGSCQLAFFTIMISVIFFMSQITVVIAHYVVCRVSFTGVCLGMSIMGTQALHFSYIVLSMEVVMNGCIGFVFDYSVLQAEGWVWRKDYILGIGTRICYGVLAVYVNVLVIFQAATNITTNERINRKRYDYLKDGKGAFYNPFDRGIRLNFLEFLHLKPSQTEEEVQLLGIHTV</sequence>
<reference evidence="10" key="1">
    <citation type="journal article" date="2023" name="G3 (Bethesda)">
        <title>A reference genome for the long-term kleptoplast-retaining sea slug Elysia crispata morphotype clarki.</title>
        <authorList>
            <person name="Eastman K.E."/>
            <person name="Pendleton A.L."/>
            <person name="Shaikh M.A."/>
            <person name="Suttiyut T."/>
            <person name="Ogas R."/>
            <person name="Tomko P."/>
            <person name="Gavelis G."/>
            <person name="Widhalm J.R."/>
            <person name="Wisecaver J.H."/>
        </authorList>
    </citation>
    <scope>NUCLEOTIDE SEQUENCE</scope>
    <source>
        <strain evidence="10">ECLA1</strain>
    </source>
</reference>
<feature type="transmembrane region" description="Helical" evidence="8">
    <location>
        <begin position="287"/>
        <end position="306"/>
    </location>
</feature>
<feature type="repeat" description="ANK" evidence="7">
    <location>
        <begin position="204"/>
        <end position="237"/>
    </location>
</feature>
<comment type="caution">
    <text evidence="10">The sequence shown here is derived from an EMBL/GenBank/DDBJ whole genome shotgun (WGS) entry which is preliminary data.</text>
</comment>
<feature type="transmembrane region" description="Helical" evidence="8">
    <location>
        <begin position="448"/>
        <end position="471"/>
    </location>
</feature>
<comment type="catalytic activity">
    <reaction evidence="8">
        <text>L-cysteinyl-[protein] + hexadecanoyl-CoA = S-hexadecanoyl-L-cysteinyl-[protein] + CoA</text>
        <dbReference type="Rhea" id="RHEA:36683"/>
        <dbReference type="Rhea" id="RHEA-COMP:10131"/>
        <dbReference type="Rhea" id="RHEA-COMP:11032"/>
        <dbReference type="ChEBI" id="CHEBI:29950"/>
        <dbReference type="ChEBI" id="CHEBI:57287"/>
        <dbReference type="ChEBI" id="CHEBI:57379"/>
        <dbReference type="ChEBI" id="CHEBI:74151"/>
        <dbReference type="EC" id="2.3.1.225"/>
    </reaction>
</comment>
<keyword evidence="4 8" id="KW-1133">Transmembrane helix</keyword>
<organism evidence="10 11">
    <name type="scientific">Elysia crispata</name>
    <name type="common">lettuce slug</name>
    <dbReference type="NCBI Taxonomy" id="231223"/>
    <lineage>
        <taxon>Eukaryota</taxon>
        <taxon>Metazoa</taxon>
        <taxon>Spiralia</taxon>
        <taxon>Lophotrochozoa</taxon>
        <taxon>Mollusca</taxon>
        <taxon>Gastropoda</taxon>
        <taxon>Heterobranchia</taxon>
        <taxon>Euthyneura</taxon>
        <taxon>Panpulmonata</taxon>
        <taxon>Sacoglossa</taxon>
        <taxon>Placobranchoidea</taxon>
        <taxon>Plakobranchidae</taxon>
        <taxon>Elysia</taxon>
    </lineage>
</organism>
<name>A0AAE1A1G7_9GAST</name>
<dbReference type="EC" id="2.3.1.225" evidence="8"/>
<dbReference type="InterPro" id="IPR036770">
    <property type="entry name" value="Ankyrin_rpt-contain_sf"/>
</dbReference>
<dbReference type="AlphaFoldDB" id="A0AAE1A1G7"/>
<dbReference type="Pfam" id="PF01529">
    <property type="entry name" value="DHHC"/>
    <property type="match status" value="1"/>
</dbReference>
<dbReference type="Gene3D" id="1.25.40.20">
    <property type="entry name" value="Ankyrin repeat-containing domain"/>
    <property type="match status" value="2"/>
</dbReference>
<proteinExistence type="inferred from homology"/>
<dbReference type="PROSITE" id="PS50297">
    <property type="entry name" value="ANK_REP_REGION"/>
    <property type="match status" value="2"/>
</dbReference>
<evidence type="ECO:0000256" key="2">
    <source>
        <dbReference type="ARBA" id="ARBA00022692"/>
    </source>
</evidence>
<evidence type="ECO:0000259" key="9">
    <source>
        <dbReference type="Pfam" id="PF01529"/>
    </source>
</evidence>
<gene>
    <name evidence="10" type="ORF">RRG08_013036</name>
</gene>
<comment type="domain">
    <text evidence="8">The DHHC domain is required for palmitoyltransferase activity.</text>
</comment>
<evidence type="ECO:0000313" key="11">
    <source>
        <dbReference type="Proteomes" id="UP001283361"/>
    </source>
</evidence>
<evidence type="ECO:0000256" key="6">
    <source>
        <dbReference type="ARBA" id="ARBA00023136"/>
    </source>
</evidence>
<evidence type="ECO:0000256" key="8">
    <source>
        <dbReference type="RuleBase" id="RU079119"/>
    </source>
</evidence>
<keyword evidence="6 8" id="KW-0472">Membrane</keyword>
<feature type="domain" description="Palmitoyltransferase DHHC" evidence="9">
    <location>
        <begin position="373"/>
        <end position="488"/>
    </location>
</feature>
<feature type="transmembrane region" description="Helical" evidence="8">
    <location>
        <begin position="318"/>
        <end position="337"/>
    </location>
</feature>
<dbReference type="InterPro" id="IPR001594">
    <property type="entry name" value="Palmitoyltrfase_DHHC"/>
</dbReference>
<keyword evidence="11" id="KW-1185">Reference proteome</keyword>